<dbReference type="NCBIfam" id="TIGR00756">
    <property type="entry name" value="PPR"/>
    <property type="match status" value="3"/>
</dbReference>
<dbReference type="FunFam" id="1.25.40.10:FF:000090">
    <property type="entry name" value="Pentatricopeptide repeat-containing protein, chloroplastic"/>
    <property type="match status" value="1"/>
</dbReference>
<feature type="repeat" description="PPR" evidence="2">
    <location>
        <begin position="74"/>
        <end position="108"/>
    </location>
</feature>
<sequence>MIARDQRPNYVTVLSVIKAVGMLSVEKMCGMIHGYLVKIGFEDELSVVTALIGVYSSRDIRYSWRLFHETVNRDVVLWSAMVSACVKSGDYVKAFELFRDMQLCNIKPNHGSVMSLFPACAGIASLRYGKEIHGFCIRRMFYSLTNIQNSLVDMYAKCWDIRASSFVFRGIVNKDLVSWRSMILGCIQTDCLEEALHIFSEMRFFYQPDEGIFCELIGVCSQVENTSIGKGLHCHVLKLGYLVFPSIVTTLLQMYTKFNVVECARMLFDDLCQKDLIAWSAMISAYAQSDHPDFAFNIFRQMKLTGVMPNAVSFVSLLHPCSSATTHHIGESIHAAVIKSGYTSNTFLVSALIDMYCKIGHVKQGNAVFEENPTLDFICWSSMINGFGINGFGEEAIRCFSNMLSLEIKPNGIVFLSVLSACSHCGLEYEGWNWFYAMEEKYRISPSLAHYACMVDMLSRQGNVAAALDFVRSMPIDPDERIWGALLAGCRLAHESFDNTEFVAKQLIRLDPQNTSYYVMLSNLYAEEGKWKEVEKLRHMLNRKGLKKYMGYSISV</sequence>
<dbReference type="PROSITE" id="PS51375">
    <property type="entry name" value="PPR"/>
    <property type="match status" value="3"/>
</dbReference>
<evidence type="ECO:0000256" key="2">
    <source>
        <dbReference type="PROSITE-ProRule" id="PRU00708"/>
    </source>
</evidence>
<dbReference type="PANTHER" id="PTHR24015">
    <property type="entry name" value="OS07G0578800 PROTEIN-RELATED"/>
    <property type="match status" value="1"/>
</dbReference>
<dbReference type="PANTHER" id="PTHR24015:SF1063">
    <property type="entry name" value="OS12G0156900 PROTEIN"/>
    <property type="match status" value="1"/>
</dbReference>
<evidence type="ECO:0000256" key="1">
    <source>
        <dbReference type="ARBA" id="ARBA00022737"/>
    </source>
</evidence>
<dbReference type="Pfam" id="PF20431">
    <property type="entry name" value="E_motif"/>
    <property type="match status" value="1"/>
</dbReference>
<gene>
    <name evidence="3" type="ORF">LIER_02949</name>
</gene>
<dbReference type="GO" id="GO:0009451">
    <property type="term" value="P:RNA modification"/>
    <property type="evidence" value="ECO:0007669"/>
    <property type="project" value="InterPro"/>
</dbReference>
<evidence type="ECO:0000313" key="3">
    <source>
        <dbReference type="EMBL" id="GAA0141917.1"/>
    </source>
</evidence>
<dbReference type="Pfam" id="PF13041">
    <property type="entry name" value="PPR_2"/>
    <property type="match status" value="2"/>
</dbReference>
<accession>A0AAV3NSV7</accession>
<dbReference type="InterPro" id="IPR002885">
    <property type="entry name" value="PPR_rpt"/>
</dbReference>
<dbReference type="InterPro" id="IPR011990">
    <property type="entry name" value="TPR-like_helical_dom_sf"/>
</dbReference>
<keyword evidence="1" id="KW-0677">Repeat</keyword>
<name>A0AAV3NSV7_LITER</name>
<dbReference type="AlphaFoldDB" id="A0AAV3NSV7"/>
<reference evidence="3 4" key="1">
    <citation type="submission" date="2024-01" db="EMBL/GenBank/DDBJ databases">
        <title>The complete chloroplast genome sequence of Lithospermum erythrorhizon: insights into the phylogenetic relationship among Boraginaceae species and the maternal lineages of purple gromwells.</title>
        <authorList>
            <person name="Okada T."/>
            <person name="Watanabe K."/>
        </authorList>
    </citation>
    <scope>NUCLEOTIDE SEQUENCE [LARGE SCALE GENOMIC DNA]</scope>
</reference>
<protein>
    <recommendedName>
        <fullName evidence="5">Pentatricopeptide repeat-containing protein</fullName>
    </recommendedName>
</protein>
<dbReference type="Gene3D" id="1.25.40.10">
    <property type="entry name" value="Tetratricopeptide repeat domain"/>
    <property type="match status" value="4"/>
</dbReference>
<dbReference type="Pfam" id="PF01535">
    <property type="entry name" value="PPR"/>
    <property type="match status" value="3"/>
</dbReference>
<comment type="caution">
    <text evidence="3">The sequence shown here is derived from an EMBL/GenBank/DDBJ whole genome shotgun (WGS) entry which is preliminary data.</text>
</comment>
<dbReference type="SUPFAM" id="SSF48452">
    <property type="entry name" value="TPR-like"/>
    <property type="match status" value="1"/>
</dbReference>
<dbReference type="GO" id="GO:0003723">
    <property type="term" value="F:RNA binding"/>
    <property type="evidence" value="ECO:0007669"/>
    <property type="project" value="InterPro"/>
</dbReference>
<feature type="repeat" description="PPR" evidence="2">
    <location>
        <begin position="275"/>
        <end position="309"/>
    </location>
</feature>
<dbReference type="EMBL" id="BAABME010000340">
    <property type="protein sequence ID" value="GAA0141917.1"/>
    <property type="molecule type" value="Genomic_DNA"/>
</dbReference>
<proteinExistence type="predicted"/>
<keyword evidence="4" id="KW-1185">Reference proteome</keyword>
<evidence type="ECO:0000313" key="4">
    <source>
        <dbReference type="Proteomes" id="UP001454036"/>
    </source>
</evidence>
<evidence type="ECO:0008006" key="5">
    <source>
        <dbReference type="Google" id="ProtNLM"/>
    </source>
</evidence>
<feature type="repeat" description="PPR" evidence="2">
    <location>
        <begin position="376"/>
        <end position="410"/>
    </location>
</feature>
<dbReference type="InterPro" id="IPR046960">
    <property type="entry name" value="PPR_At4g14850-like_plant"/>
</dbReference>
<organism evidence="3 4">
    <name type="scientific">Lithospermum erythrorhizon</name>
    <name type="common">Purple gromwell</name>
    <name type="synonym">Lithospermum officinale var. erythrorhizon</name>
    <dbReference type="NCBI Taxonomy" id="34254"/>
    <lineage>
        <taxon>Eukaryota</taxon>
        <taxon>Viridiplantae</taxon>
        <taxon>Streptophyta</taxon>
        <taxon>Embryophyta</taxon>
        <taxon>Tracheophyta</taxon>
        <taxon>Spermatophyta</taxon>
        <taxon>Magnoliopsida</taxon>
        <taxon>eudicotyledons</taxon>
        <taxon>Gunneridae</taxon>
        <taxon>Pentapetalae</taxon>
        <taxon>asterids</taxon>
        <taxon>lamiids</taxon>
        <taxon>Boraginales</taxon>
        <taxon>Boraginaceae</taxon>
        <taxon>Boraginoideae</taxon>
        <taxon>Lithospermeae</taxon>
        <taxon>Lithospermum</taxon>
    </lineage>
</organism>
<dbReference type="Proteomes" id="UP001454036">
    <property type="component" value="Unassembled WGS sequence"/>
</dbReference>
<dbReference type="InterPro" id="IPR046848">
    <property type="entry name" value="E_motif"/>
</dbReference>